<dbReference type="EMBL" id="LXQA010055826">
    <property type="protein sequence ID" value="MCI04573.1"/>
    <property type="molecule type" value="Genomic_DNA"/>
</dbReference>
<dbReference type="InterPro" id="IPR034393">
    <property type="entry name" value="TatSF1-like"/>
</dbReference>
<dbReference type="SUPFAM" id="SSF54928">
    <property type="entry name" value="RNA-binding domain, RBD"/>
    <property type="match status" value="1"/>
</dbReference>
<dbReference type="GO" id="GO:0005686">
    <property type="term" value="C:U2 snRNP"/>
    <property type="evidence" value="ECO:0007669"/>
    <property type="project" value="TreeGrafter"/>
</dbReference>
<keyword evidence="2" id="KW-1185">Reference proteome</keyword>
<dbReference type="GO" id="GO:0005684">
    <property type="term" value="C:U2-type spliceosomal complex"/>
    <property type="evidence" value="ECO:0007669"/>
    <property type="project" value="TreeGrafter"/>
</dbReference>
<accession>A0A392NXQ6</accession>
<dbReference type="Gene3D" id="3.30.70.330">
    <property type="match status" value="1"/>
</dbReference>
<dbReference type="PANTHER" id="PTHR15608">
    <property type="entry name" value="SPLICING FACTOR U2AF-ASSOCIATED PROTEIN 2"/>
    <property type="match status" value="1"/>
</dbReference>
<gene>
    <name evidence="1" type="ORF">A2U01_0025620</name>
</gene>
<evidence type="ECO:0000313" key="2">
    <source>
        <dbReference type="Proteomes" id="UP000265520"/>
    </source>
</evidence>
<dbReference type="AlphaFoldDB" id="A0A392NXQ6"/>
<dbReference type="Proteomes" id="UP000265520">
    <property type="component" value="Unassembled WGS sequence"/>
</dbReference>
<organism evidence="1 2">
    <name type="scientific">Trifolium medium</name>
    <dbReference type="NCBI Taxonomy" id="97028"/>
    <lineage>
        <taxon>Eukaryota</taxon>
        <taxon>Viridiplantae</taxon>
        <taxon>Streptophyta</taxon>
        <taxon>Embryophyta</taxon>
        <taxon>Tracheophyta</taxon>
        <taxon>Spermatophyta</taxon>
        <taxon>Magnoliopsida</taxon>
        <taxon>eudicotyledons</taxon>
        <taxon>Gunneridae</taxon>
        <taxon>Pentapetalae</taxon>
        <taxon>rosids</taxon>
        <taxon>fabids</taxon>
        <taxon>Fabales</taxon>
        <taxon>Fabaceae</taxon>
        <taxon>Papilionoideae</taxon>
        <taxon>50 kb inversion clade</taxon>
        <taxon>NPAAA clade</taxon>
        <taxon>Hologalegina</taxon>
        <taxon>IRL clade</taxon>
        <taxon>Trifolieae</taxon>
        <taxon>Trifolium</taxon>
    </lineage>
</organism>
<protein>
    <submittedName>
        <fullName evidence="1">RNA recognition motif</fullName>
    </submittedName>
</protein>
<dbReference type="InterPro" id="IPR012677">
    <property type="entry name" value="Nucleotide-bd_a/b_plait_sf"/>
</dbReference>
<name>A0A392NXQ6_9FABA</name>
<dbReference type="GO" id="GO:0003723">
    <property type="term" value="F:RNA binding"/>
    <property type="evidence" value="ECO:0007669"/>
    <property type="project" value="TreeGrafter"/>
</dbReference>
<proteinExistence type="predicted"/>
<dbReference type="PANTHER" id="PTHR15608:SF0">
    <property type="entry name" value="HIV TAT-SPECIFIC FACTOR 1"/>
    <property type="match status" value="1"/>
</dbReference>
<sequence>DPETKKPRVKLYVDKATGKKKGDALVTYLKEPSVALAIQLLDGALFRPGDNNHQIPMSVSLAKFQQK</sequence>
<feature type="non-terminal residue" evidence="1">
    <location>
        <position position="1"/>
    </location>
</feature>
<dbReference type="InterPro" id="IPR035979">
    <property type="entry name" value="RBD_domain_sf"/>
</dbReference>
<reference evidence="1 2" key="1">
    <citation type="journal article" date="2018" name="Front. Plant Sci.">
        <title>Red Clover (Trifolium pratense) and Zigzag Clover (T. medium) - A Picture of Genomic Similarities and Differences.</title>
        <authorList>
            <person name="Dluhosova J."/>
            <person name="Istvanek J."/>
            <person name="Nedelnik J."/>
            <person name="Repkova J."/>
        </authorList>
    </citation>
    <scope>NUCLEOTIDE SEQUENCE [LARGE SCALE GENOMIC DNA]</scope>
    <source>
        <strain evidence="2">cv. 10/8</strain>
        <tissue evidence="1">Leaf</tissue>
    </source>
</reference>
<comment type="caution">
    <text evidence="1">The sequence shown here is derived from an EMBL/GenBank/DDBJ whole genome shotgun (WGS) entry which is preliminary data.</text>
</comment>
<feature type="non-terminal residue" evidence="1">
    <location>
        <position position="67"/>
    </location>
</feature>
<evidence type="ECO:0000313" key="1">
    <source>
        <dbReference type="EMBL" id="MCI04573.1"/>
    </source>
</evidence>